<keyword evidence="1" id="KW-0812">Transmembrane</keyword>
<evidence type="ECO:0000256" key="1">
    <source>
        <dbReference type="SAM" id="Phobius"/>
    </source>
</evidence>
<dbReference type="RefSeq" id="XP_033602176.1">
    <property type="nucleotide sequence ID" value="XM_033745357.1"/>
</dbReference>
<dbReference type="Proteomes" id="UP000799437">
    <property type="component" value="Unassembled WGS sequence"/>
</dbReference>
<gene>
    <name evidence="2" type="ORF">EJ05DRAFT_484642</name>
</gene>
<name>A0A6A6WAY5_9PEZI</name>
<keyword evidence="1" id="KW-0472">Membrane</keyword>
<reference evidence="2" key="1">
    <citation type="journal article" date="2020" name="Stud. Mycol.">
        <title>101 Dothideomycetes genomes: a test case for predicting lifestyles and emergence of pathogens.</title>
        <authorList>
            <person name="Haridas S."/>
            <person name="Albert R."/>
            <person name="Binder M."/>
            <person name="Bloem J."/>
            <person name="Labutti K."/>
            <person name="Salamov A."/>
            <person name="Andreopoulos B."/>
            <person name="Baker S."/>
            <person name="Barry K."/>
            <person name="Bills G."/>
            <person name="Bluhm B."/>
            <person name="Cannon C."/>
            <person name="Castanera R."/>
            <person name="Culley D."/>
            <person name="Daum C."/>
            <person name="Ezra D."/>
            <person name="Gonzalez J."/>
            <person name="Henrissat B."/>
            <person name="Kuo A."/>
            <person name="Liang C."/>
            <person name="Lipzen A."/>
            <person name="Lutzoni F."/>
            <person name="Magnuson J."/>
            <person name="Mondo S."/>
            <person name="Nolan M."/>
            <person name="Ohm R."/>
            <person name="Pangilinan J."/>
            <person name="Park H.-J."/>
            <person name="Ramirez L."/>
            <person name="Alfaro M."/>
            <person name="Sun H."/>
            <person name="Tritt A."/>
            <person name="Yoshinaga Y."/>
            <person name="Zwiers L.-H."/>
            <person name="Turgeon B."/>
            <person name="Goodwin S."/>
            <person name="Spatafora J."/>
            <person name="Crous P."/>
            <person name="Grigoriev I."/>
        </authorList>
    </citation>
    <scope>NUCLEOTIDE SEQUENCE</scope>
    <source>
        <strain evidence="2">CBS 121739</strain>
    </source>
</reference>
<feature type="transmembrane region" description="Helical" evidence="1">
    <location>
        <begin position="26"/>
        <end position="43"/>
    </location>
</feature>
<dbReference type="GeneID" id="54486411"/>
<dbReference type="OrthoDB" id="5304367at2759"/>
<evidence type="ECO:0000313" key="2">
    <source>
        <dbReference type="EMBL" id="KAF2759725.1"/>
    </source>
</evidence>
<dbReference type="AlphaFoldDB" id="A0A6A6WAY5"/>
<sequence>MGNSVSVPAAAGSKTMPRRTVNARTLTAPIVAFTMAGVLFVYTRSSIKAAKINAAKHRDADGGELSWNKQHLRQHNKIEKVDSTAVSNLRESLIGDSRRKNKTKSAAEVEKDVAADKDWYSNTEKDLRSILGKDQESRKE</sequence>
<proteinExistence type="predicted"/>
<protein>
    <submittedName>
        <fullName evidence="2">Uncharacterized protein</fullName>
    </submittedName>
</protein>
<evidence type="ECO:0000313" key="3">
    <source>
        <dbReference type="Proteomes" id="UP000799437"/>
    </source>
</evidence>
<keyword evidence="1" id="KW-1133">Transmembrane helix</keyword>
<organism evidence="2 3">
    <name type="scientific">Pseudovirgaria hyperparasitica</name>
    <dbReference type="NCBI Taxonomy" id="470096"/>
    <lineage>
        <taxon>Eukaryota</taxon>
        <taxon>Fungi</taxon>
        <taxon>Dikarya</taxon>
        <taxon>Ascomycota</taxon>
        <taxon>Pezizomycotina</taxon>
        <taxon>Dothideomycetes</taxon>
        <taxon>Dothideomycetes incertae sedis</taxon>
        <taxon>Acrospermales</taxon>
        <taxon>Acrospermaceae</taxon>
        <taxon>Pseudovirgaria</taxon>
    </lineage>
</organism>
<accession>A0A6A6WAY5</accession>
<keyword evidence="3" id="KW-1185">Reference proteome</keyword>
<dbReference type="EMBL" id="ML996569">
    <property type="protein sequence ID" value="KAF2759725.1"/>
    <property type="molecule type" value="Genomic_DNA"/>
</dbReference>